<dbReference type="OrthoDB" id="3482427at2"/>
<organism evidence="1 2">
    <name type="scientific">Thermostaphylospora chromogena</name>
    <dbReference type="NCBI Taxonomy" id="35622"/>
    <lineage>
        <taxon>Bacteria</taxon>
        <taxon>Bacillati</taxon>
        <taxon>Actinomycetota</taxon>
        <taxon>Actinomycetes</taxon>
        <taxon>Streptosporangiales</taxon>
        <taxon>Thermomonosporaceae</taxon>
        <taxon>Thermostaphylospora</taxon>
    </lineage>
</organism>
<gene>
    <name evidence="1" type="ORF">SAMN04489764_2919</name>
</gene>
<dbReference type="EMBL" id="FNKK01000002">
    <property type="protein sequence ID" value="SDQ98761.1"/>
    <property type="molecule type" value="Genomic_DNA"/>
</dbReference>
<dbReference type="RefSeq" id="WP_131815540.1">
    <property type="nucleotide sequence ID" value="NZ_FNKK01000002.1"/>
</dbReference>
<evidence type="ECO:0000313" key="1">
    <source>
        <dbReference type="EMBL" id="SDQ98761.1"/>
    </source>
</evidence>
<proteinExistence type="predicted"/>
<dbReference type="AlphaFoldDB" id="A0A1H1FCS6"/>
<reference evidence="1 2" key="1">
    <citation type="submission" date="2016-10" db="EMBL/GenBank/DDBJ databases">
        <authorList>
            <person name="de Groot N.N."/>
        </authorList>
    </citation>
    <scope>NUCLEOTIDE SEQUENCE [LARGE SCALE GENOMIC DNA]</scope>
    <source>
        <strain evidence="1 2">DSM 43794</strain>
    </source>
</reference>
<accession>A0A1H1FCS6</accession>
<name>A0A1H1FCS6_9ACTN</name>
<protein>
    <submittedName>
        <fullName evidence="1">Uncharacterized protein</fullName>
    </submittedName>
</protein>
<sequence>MKSDTALSALEQLRDKLHAHGWPAELQGAALRVRNPEEPRMNDRITCCGSMYRWSWGPEIGPDTDVSGAAERIMHVLRTVDS</sequence>
<evidence type="ECO:0000313" key="2">
    <source>
        <dbReference type="Proteomes" id="UP000217103"/>
    </source>
</evidence>
<keyword evidence="2" id="KW-1185">Reference proteome</keyword>
<dbReference type="Proteomes" id="UP000217103">
    <property type="component" value="Unassembled WGS sequence"/>
</dbReference>